<dbReference type="AlphaFoldDB" id="A0AAN5HZE9"/>
<evidence type="ECO:0000313" key="3">
    <source>
        <dbReference type="Proteomes" id="UP001328107"/>
    </source>
</evidence>
<comment type="caution">
    <text evidence="2">The sequence shown here is derived from an EMBL/GenBank/DDBJ whole genome shotgun (WGS) entry which is preliminary data.</text>
</comment>
<dbReference type="EMBL" id="BTRK01000004">
    <property type="protein sequence ID" value="GMR46334.1"/>
    <property type="molecule type" value="Genomic_DNA"/>
</dbReference>
<accession>A0AAN5HZE9</accession>
<keyword evidence="3" id="KW-1185">Reference proteome</keyword>
<name>A0AAN5HZE9_9BILA</name>
<reference evidence="2" key="2">
    <citation type="submission" date="2023-06" db="EMBL/GenBank/DDBJ databases">
        <title>Genome assembly of Pristionchus species.</title>
        <authorList>
            <person name="Yoshida K."/>
            <person name="Sommer R.J."/>
        </authorList>
    </citation>
    <scope>NUCLEOTIDE SEQUENCE</scope>
    <source>
        <strain evidence="2">RS5460</strain>
    </source>
</reference>
<reference evidence="3" key="1">
    <citation type="submission" date="2022-10" db="EMBL/GenBank/DDBJ databases">
        <title>Genome assembly of Pristionchus species.</title>
        <authorList>
            <person name="Yoshida K."/>
            <person name="Sommer R.J."/>
        </authorList>
    </citation>
    <scope>NUCLEOTIDE SEQUENCE [LARGE SCALE GENOMIC DNA]</scope>
    <source>
        <strain evidence="3">RS5460</strain>
    </source>
</reference>
<evidence type="ECO:0008006" key="4">
    <source>
        <dbReference type="Google" id="ProtNLM"/>
    </source>
</evidence>
<evidence type="ECO:0000313" key="1">
    <source>
        <dbReference type="EMBL" id="GMR46334.1"/>
    </source>
</evidence>
<protein>
    <recommendedName>
        <fullName evidence="4">G protein-coupled receptor</fullName>
    </recommendedName>
</protein>
<organism evidence="2 3">
    <name type="scientific">Pristionchus mayeri</name>
    <dbReference type="NCBI Taxonomy" id="1317129"/>
    <lineage>
        <taxon>Eukaryota</taxon>
        <taxon>Metazoa</taxon>
        <taxon>Ecdysozoa</taxon>
        <taxon>Nematoda</taxon>
        <taxon>Chromadorea</taxon>
        <taxon>Rhabditida</taxon>
        <taxon>Rhabditina</taxon>
        <taxon>Diplogasteromorpha</taxon>
        <taxon>Diplogasteroidea</taxon>
        <taxon>Neodiplogasteridae</taxon>
        <taxon>Pristionchus</taxon>
    </lineage>
</organism>
<gene>
    <name evidence="1" type="ORF">PMAYCL1PPCAC_16529</name>
    <name evidence="2" type="ORF">PMAYCL1PPCAC_16530</name>
</gene>
<sequence length="96" mass="10840">MPSEQLRMTMTASIRGLHDTNSSDFHVFGFPCSRNETYSAFDAIAFDVLPSYTTSYALLCICTVKIRSHLTDLGSSISSKTIKMQQHFWQLQISQV</sequence>
<dbReference type="Proteomes" id="UP001328107">
    <property type="component" value="Unassembled WGS sequence"/>
</dbReference>
<dbReference type="EMBL" id="BTRK01000004">
    <property type="protein sequence ID" value="GMR46335.1"/>
    <property type="molecule type" value="Genomic_DNA"/>
</dbReference>
<feature type="non-terminal residue" evidence="2">
    <location>
        <position position="96"/>
    </location>
</feature>
<proteinExistence type="predicted"/>
<evidence type="ECO:0000313" key="2">
    <source>
        <dbReference type="EMBL" id="GMR46335.1"/>
    </source>
</evidence>